<dbReference type="SUPFAM" id="SSF51735">
    <property type="entry name" value="NAD(P)-binding Rossmann-fold domains"/>
    <property type="match status" value="1"/>
</dbReference>
<keyword evidence="15" id="KW-1185">Reference proteome</keyword>
<dbReference type="InterPro" id="IPR020904">
    <property type="entry name" value="Sc_DH/Rdtase_CS"/>
</dbReference>
<dbReference type="InterPro" id="IPR045022">
    <property type="entry name" value="KDSR-like"/>
</dbReference>
<keyword evidence="9" id="KW-0443">Lipid metabolism</keyword>
<dbReference type="GO" id="GO:0006666">
    <property type="term" value="P:3-keto-sphinganine metabolic process"/>
    <property type="evidence" value="ECO:0007669"/>
    <property type="project" value="InterPro"/>
</dbReference>
<proteinExistence type="predicted"/>
<dbReference type="EC" id="1.1.1.102" evidence="10"/>
<reference evidence="14" key="1">
    <citation type="submission" date="2023-01" db="EMBL/GenBank/DDBJ databases">
        <authorList>
            <person name="Van Ghelder C."/>
            <person name="Rancurel C."/>
        </authorList>
    </citation>
    <scope>NUCLEOTIDE SEQUENCE</scope>
    <source>
        <strain evidence="14">CNCM I-4278</strain>
    </source>
</reference>
<dbReference type="PANTHER" id="PTHR43550">
    <property type="entry name" value="3-KETODIHYDROSPHINGOSINE REDUCTASE"/>
    <property type="match status" value="1"/>
</dbReference>
<dbReference type="OrthoDB" id="10267115at2759"/>
<dbReference type="Pfam" id="PF00106">
    <property type="entry name" value="adh_short"/>
    <property type="match status" value="1"/>
</dbReference>
<evidence type="ECO:0000256" key="6">
    <source>
        <dbReference type="ARBA" id="ARBA00022857"/>
    </source>
</evidence>
<comment type="caution">
    <text evidence="14">The sequence shown here is derived from an EMBL/GenBank/DDBJ whole genome shotgun (WGS) entry which is preliminary data.</text>
</comment>
<evidence type="ECO:0000256" key="12">
    <source>
        <dbReference type="ARBA" id="ARBA00048930"/>
    </source>
</evidence>
<dbReference type="GO" id="GO:0030148">
    <property type="term" value="P:sphingolipid biosynthetic process"/>
    <property type="evidence" value="ECO:0007669"/>
    <property type="project" value="InterPro"/>
</dbReference>
<protein>
    <recommendedName>
        <fullName evidence="10">3-dehydrosphinganine reductase</fullName>
        <ecNumber evidence="10">1.1.1.102</ecNumber>
    </recommendedName>
</protein>
<organism evidence="14 15">
    <name type="scientific">Periconia digitata</name>
    <dbReference type="NCBI Taxonomy" id="1303443"/>
    <lineage>
        <taxon>Eukaryota</taxon>
        <taxon>Fungi</taxon>
        <taxon>Dikarya</taxon>
        <taxon>Ascomycota</taxon>
        <taxon>Pezizomycotina</taxon>
        <taxon>Dothideomycetes</taxon>
        <taxon>Pleosporomycetidae</taxon>
        <taxon>Pleosporales</taxon>
        <taxon>Massarineae</taxon>
        <taxon>Periconiaceae</taxon>
        <taxon>Periconia</taxon>
    </lineage>
</organism>
<accession>A0A9W4XDE1</accession>
<comment type="subcellular location">
    <subcellularLocation>
        <location evidence="1">Endoplasmic reticulum</location>
    </subcellularLocation>
</comment>
<evidence type="ECO:0000313" key="14">
    <source>
        <dbReference type="EMBL" id="CAI6245767.1"/>
    </source>
</evidence>
<evidence type="ECO:0000256" key="9">
    <source>
        <dbReference type="ARBA" id="ARBA00023098"/>
    </source>
</evidence>
<keyword evidence="7" id="KW-0746">Sphingolipid metabolism</keyword>
<keyword evidence="5" id="KW-0256">Endoplasmic reticulum</keyword>
<dbReference type="PROSITE" id="PS00061">
    <property type="entry name" value="ADH_SHORT"/>
    <property type="match status" value="1"/>
</dbReference>
<dbReference type="EMBL" id="CAOQHR010000001">
    <property type="protein sequence ID" value="CAI6245767.1"/>
    <property type="molecule type" value="Genomic_DNA"/>
</dbReference>
<keyword evidence="8" id="KW-0560">Oxidoreductase</keyword>
<dbReference type="PRINTS" id="PR00081">
    <property type="entry name" value="GDHRDH"/>
</dbReference>
<keyword evidence="4" id="KW-0547">Nucleotide-binding</keyword>
<evidence type="ECO:0000256" key="4">
    <source>
        <dbReference type="ARBA" id="ARBA00022741"/>
    </source>
</evidence>
<evidence type="ECO:0000256" key="10">
    <source>
        <dbReference type="ARBA" id="ARBA00026112"/>
    </source>
</evidence>
<comment type="pathway">
    <text evidence="3">Sphingolipid metabolism.</text>
</comment>
<evidence type="ECO:0000256" key="8">
    <source>
        <dbReference type="ARBA" id="ARBA00023002"/>
    </source>
</evidence>
<dbReference type="InterPro" id="IPR036291">
    <property type="entry name" value="NAD(P)-bd_dom_sf"/>
</dbReference>
<keyword evidence="13" id="KW-0472">Membrane</keyword>
<gene>
    <name evidence="14" type="ORF">PDIGIT_LOCUS766</name>
</gene>
<keyword evidence="13" id="KW-1133">Transmembrane helix</keyword>
<comment type="pathway">
    <text evidence="2">Lipid metabolism; sphingolipid metabolism.</text>
</comment>
<dbReference type="GO" id="GO:0000166">
    <property type="term" value="F:nucleotide binding"/>
    <property type="evidence" value="ECO:0007669"/>
    <property type="project" value="UniProtKB-KW"/>
</dbReference>
<dbReference type="AlphaFoldDB" id="A0A9W4XDE1"/>
<dbReference type="GO" id="GO:0047560">
    <property type="term" value="F:3-dehydrosphinganine reductase activity"/>
    <property type="evidence" value="ECO:0007669"/>
    <property type="project" value="UniProtKB-EC"/>
</dbReference>
<keyword evidence="6" id="KW-0521">NADP</keyword>
<comment type="function">
    <text evidence="11">Catalyzes the reduction of 3'-oxosphinganine (3-ketodihydrosphingosine/KDS) to sphinganine (dihydrosphingosine/DHS), the second step of de novo sphingolipid biosynthesis.</text>
</comment>
<evidence type="ECO:0000256" key="3">
    <source>
        <dbReference type="ARBA" id="ARBA00004991"/>
    </source>
</evidence>
<feature type="transmembrane region" description="Helical" evidence="13">
    <location>
        <begin position="6"/>
        <end position="26"/>
    </location>
</feature>
<dbReference type="Gene3D" id="3.40.50.720">
    <property type="entry name" value="NAD(P)-binding Rossmann-like Domain"/>
    <property type="match status" value="1"/>
</dbReference>
<name>A0A9W4XDE1_9PLEO</name>
<evidence type="ECO:0000256" key="5">
    <source>
        <dbReference type="ARBA" id="ARBA00022824"/>
    </source>
</evidence>
<evidence type="ECO:0000256" key="11">
    <source>
        <dbReference type="ARBA" id="ARBA00044737"/>
    </source>
</evidence>
<evidence type="ECO:0000256" key="13">
    <source>
        <dbReference type="SAM" id="Phobius"/>
    </source>
</evidence>
<evidence type="ECO:0000256" key="7">
    <source>
        <dbReference type="ARBA" id="ARBA00022919"/>
    </source>
</evidence>
<keyword evidence="13" id="KW-0812">Transmembrane</keyword>
<comment type="catalytic activity">
    <reaction evidence="12">
        <text>sphinganine + NADP(+) = 3-oxosphinganine + NADPH + H(+)</text>
        <dbReference type="Rhea" id="RHEA:22640"/>
        <dbReference type="ChEBI" id="CHEBI:15378"/>
        <dbReference type="ChEBI" id="CHEBI:57783"/>
        <dbReference type="ChEBI" id="CHEBI:57817"/>
        <dbReference type="ChEBI" id="CHEBI:58299"/>
        <dbReference type="ChEBI" id="CHEBI:58349"/>
        <dbReference type="EC" id="1.1.1.102"/>
    </reaction>
    <physiologicalReaction direction="right-to-left" evidence="12">
        <dbReference type="Rhea" id="RHEA:22642"/>
    </physiologicalReaction>
</comment>
<evidence type="ECO:0000256" key="2">
    <source>
        <dbReference type="ARBA" id="ARBA00004760"/>
    </source>
</evidence>
<evidence type="ECO:0000313" key="15">
    <source>
        <dbReference type="Proteomes" id="UP001152607"/>
    </source>
</evidence>
<dbReference type="Proteomes" id="UP001152607">
    <property type="component" value="Unassembled WGS sequence"/>
</dbReference>
<sequence>MDIWAVLIATFFISFGYIALSSMGLFSRNDQFKVDGLTVLLTGASQGMGLEVAKILAQRGAHIVLVSRSTEKLETAKEQVQAVAKYPTTQRFHIISADVTIESENVRILNEATVWNNGRTPEIVWANAGTSTPGLFLDTSMETLKAQMDINYWASTYLAHHTMKAWLYPESPYKTDDLRSKPEPPRHLIFTSSVLSCINVAGYVGYSAAKSAMKSLCDGLRMEVNLYNGARHAAKNADGQQPAPFDVVVQCVFPATITSPGHAIEQLTKPAVTKKIEEGDDEQTSYEAAMGSIKGLDAGQYSVATTFKGHLMRTSGMGAAPRDNFIFDTLVQWLSSIIWIFLAPSWESTVWNWGKANGMEKYKPNSI</sequence>
<dbReference type="CDD" id="cd08939">
    <property type="entry name" value="KDSR-like_SDR_c"/>
    <property type="match status" value="1"/>
</dbReference>
<dbReference type="PANTHER" id="PTHR43550:SF3">
    <property type="entry name" value="3-KETODIHYDROSPHINGOSINE REDUCTASE"/>
    <property type="match status" value="1"/>
</dbReference>
<evidence type="ECO:0000256" key="1">
    <source>
        <dbReference type="ARBA" id="ARBA00004240"/>
    </source>
</evidence>
<dbReference type="GO" id="GO:0005789">
    <property type="term" value="C:endoplasmic reticulum membrane"/>
    <property type="evidence" value="ECO:0007669"/>
    <property type="project" value="TreeGrafter"/>
</dbReference>
<dbReference type="InterPro" id="IPR002347">
    <property type="entry name" value="SDR_fam"/>
</dbReference>